<comment type="caution">
    <text evidence="2">The sequence shown here is derived from an EMBL/GenBank/DDBJ whole genome shotgun (WGS) entry which is preliminary data.</text>
</comment>
<proteinExistence type="predicted"/>
<gene>
    <name evidence="2" type="ORF">NKR19_g2095</name>
</gene>
<dbReference type="Proteomes" id="UP001174691">
    <property type="component" value="Unassembled WGS sequence"/>
</dbReference>
<dbReference type="EMBL" id="JANBVN010000020">
    <property type="protein sequence ID" value="KAJ9161681.1"/>
    <property type="molecule type" value="Genomic_DNA"/>
</dbReference>
<feature type="region of interest" description="Disordered" evidence="1">
    <location>
        <begin position="24"/>
        <end position="72"/>
    </location>
</feature>
<sequence>MSENAAGAGWTAELAITPKKHKAFEDKLGSETPVRFSHRINQVSRKAPPQTREIADSDSDSLDDNDDDDVELPSLDVMFGVKSGKTTRPFSLRSGQSSVEATPEKKLADFMAVIKDTEDANELDRMEAAMADGRNSSPLGDGPGRLEGRALFEEAVNLVQDEDDGGDSDKDQHYARVRQAMDRQAAEHTAPSYYFFVPVTEASSSPGTPARGSPSPGPMPGPNHPHMFDLAIRSRLASKFQVKPGIVLPDELLIWILETFSTERSEARRAECLQILTDHNLQVGNLIDEERLRRLFISIGAQKHAISYGQQGRTVALRDASKTSRDWTPFCNIMMLLRHCCGWMAVDALVHASVFLLRASMDSEEREKFCRKVCNLFVQTVDSVNLLSRAVEATHHIGPQPSNPINPPAATFQPFRDLRTRLQLSVFFKDAEKATPERCGTAQLLLASILQRLDDPDFKGSSRGAGARGRGAINYYDLDGYGLALTDILPFLHYLRQQTTTAGSVGAAEAAAFRAGIDDLRRKVSFVTSTIQIVGSMEELEARHEAKNRWERVGHWISHFFPKKGGVGIFDDEEMTDEKAEAQARALGRQARLMERWARKEPVGGA</sequence>
<reference evidence="2" key="1">
    <citation type="submission" date="2022-07" db="EMBL/GenBank/DDBJ databases">
        <title>Fungi with potential for degradation of polypropylene.</title>
        <authorList>
            <person name="Gostincar C."/>
        </authorList>
    </citation>
    <scope>NUCLEOTIDE SEQUENCE</scope>
    <source>
        <strain evidence="2">EXF-13287</strain>
    </source>
</reference>
<dbReference type="AlphaFoldDB" id="A0AA38SBA3"/>
<accession>A0AA38SBA3</accession>
<feature type="compositionally biased region" description="Acidic residues" evidence="1">
    <location>
        <begin position="56"/>
        <end position="71"/>
    </location>
</feature>
<protein>
    <submittedName>
        <fullName evidence="2">Uncharacterized protein</fullName>
    </submittedName>
</protein>
<organism evidence="2 3">
    <name type="scientific">Coniochaeta hoffmannii</name>
    <dbReference type="NCBI Taxonomy" id="91930"/>
    <lineage>
        <taxon>Eukaryota</taxon>
        <taxon>Fungi</taxon>
        <taxon>Dikarya</taxon>
        <taxon>Ascomycota</taxon>
        <taxon>Pezizomycotina</taxon>
        <taxon>Sordariomycetes</taxon>
        <taxon>Sordariomycetidae</taxon>
        <taxon>Coniochaetales</taxon>
        <taxon>Coniochaetaceae</taxon>
        <taxon>Coniochaeta</taxon>
    </lineage>
</organism>
<evidence type="ECO:0000256" key="1">
    <source>
        <dbReference type="SAM" id="MobiDB-lite"/>
    </source>
</evidence>
<keyword evidence="3" id="KW-1185">Reference proteome</keyword>
<evidence type="ECO:0000313" key="2">
    <source>
        <dbReference type="EMBL" id="KAJ9161681.1"/>
    </source>
</evidence>
<name>A0AA38SBA3_9PEZI</name>
<feature type="region of interest" description="Disordered" evidence="1">
    <location>
        <begin position="204"/>
        <end position="224"/>
    </location>
</feature>
<evidence type="ECO:0000313" key="3">
    <source>
        <dbReference type="Proteomes" id="UP001174691"/>
    </source>
</evidence>